<evidence type="ECO:0000313" key="1">
    <source>
        <dbReference type="EMBL" id="SJM91651.1"/>
    </source>
</evidence>
<keyword evidence="2" id="KW-1185">Reference proteome</keyword>
<organism evidence="1 2">
    <name type="scientific">Crenothrix polyspora</name>
    <dbReference type="NCBI Taxonomy" id="360316"/>
    <lineage>
        <taxon>Bacteria</taxon>
        <taxon>Pseudomonadati</taxon>
        <taxon>Pseudomonadota</taxon>
        <taxon>Gammaproteobacteria</taxon>
        <taxon>Methylococcales</taxon>
        <taxon>Crenotrichaceae</taxon>
        <taxon>Crenothrix</taxon>
    </lineage>
</organism>
<accession>A0A1R4H6I1</accession>
<protein>
    <submittedName>
        <fullName evidence="1">Uncharacterized protein</fullName>
    </submittedName>
</protein>
<evidence type="ECO:0000313" key="2">
    <source>
        <dbReference type="Proteomes" id="UP000195667"/>
    </source>
</evidence>
<proteinExistence type="predicted"/>
<dbReference type="AlphaFoldDB" id="A0A1R4H6I1"/>
<sequence length="70" mass="8066">MHSFKSADQGLQRLRWLFLSTPQESAVVVLQSTDFNHALIILKTDWSNGYVRFYVAYFFCNFGDEPKGSS</sequence>
<gene>
    <name evidence="1" type="ORF">CRENPOLYSF1_200019</name>
</gene>
<dbReference type="Proteomes" id="UP000195667">
    <property type="component" value="Unassembled WGS sequence"/>
</dbReference>
<dbReference type="EMBL" id="FUKI01000094">
    <property type="protein sequence ID" value="SJM91651.1"/>
    <property type="molecule type" value="Genomic_DNA"/>
</dbReference>
<name>A0A1R4H6I1_9GAMM</name>
<reference evidence="2" key="1">
    <citation type="submission" date="2017-02" db="EMBL/GenBank/DDBJ databases">
        <authorList>
            <person name="Daims H."/>
        </authorList>
    </citation>
    <scope>NUCLEOTIDE SEQUENCE [LARGE SCALE GENOMIC DNA]</scope>
</reference>